<dbReference type="InterPro" id="IPR005887">
    <property type="entry name" value="GH92_a_mannosidase_put"/>
</dbReference>
<dbReference type="InterPro" id="IPR008928">
    <property type="entry name" value="6-hairpin_glycosidase_sf"/>
</dbReference>
<dbReference type="NCBIfam" id="TIGR01180">
    <property type="entry name" value="aman2_put"/>
    <property type="match status" value="1"/>
</dbReference>
<evidence type="ECO:0000313" key="6">
    <source>
        <dbReference type="Proteomes" id="UP000288178"/>
    </source>
</evidence>
<proteinExistence type="predicted"/>
<dbReference type="GO" id="GO:0005829">
    <property type="term" value="C:cytosol"/>
    <property type="evidence" value="ECO:0007669"/>
    <property type="project" value="TreeGrafter"/>
</dbReference>
<dbReference type="Pfam" id="PF17678">
    <property type="entry name" value="Glyco_hydro_92N"/>
    <property type="match status" value="1"/>
</dbReference>
<dbReference type="InterPro" id="IPR012939">
    <property type="entry name" value="Glyco_hydro_92"/>
</dbReference>
<dbReference type="Gene3D" id="2.70.98.10">
    <property type="match status" value="1"/>
</dbReference>
<evidence type="ECO:0000259" key="3">
    <source>
        <dbReference type="Pfam" id="PF07971"/>
    </source>
</evidence>
<evidence type="ECO:0000259" key="4">
    <source>
        <dbReference type="Pfam" id="PF17678"/>
    </source>
</evidence>
<dbReference type="InterPro" id="IPR050883">
    <property type="entry name" value="PNGase"/>
</dbReference>
<dbReference type="AlphaFoldDB" id="A0A3S2TLA6"/>
<dbReference type="Gene3D" id="1.20.1050.60">
    <property type="entry name" value="alpha-1,2-mannosidase"/>
    <property type="match status" value="1"/>
</dbReference>
<evidence type="ECO:0000256" key="1">
    <source>
        <dbReference type="SAM" id="MobiDB-lite"/>
    </source>
</evidence>
<keyword evidence="5" id="KW-0378">Hydrolase</keyword>
<dbReference type="Proteomes" id="UP000288178">
    <property type="component" value="Unassembled WGS sequence"/>
</dbReference>
<feature type="region of interest" description="Disordered" evidence="1">
    <location>
        <begin position="690"/>
        <end position="710"/>
    </location>
</feature>
<dbReference type="GO" id="GO:0005975">
    <property type="term" value="P:carbohydrate metabolic process"/>
    <property type="evidence" value="ECO:0007669"/>
    <property type="project" value="InterPro"/>
</dbReference>
<dbReference type="InterPro" id="IPR041371">
    <property type="entry name" value="GH92_N"/>
</dbReference>
<feature type="domain" description="Glycosyl hydrolase family 92 N-terminal" evidence="4">
    <location>
        <begin position="34"/>
        <end position="254"/>
    </location>
</feature>
<feature type="signal peptide" evidence="2">
    <location>
        <begin position="1"/>
        <end position="23"/>
    </location>
</feature>
<dbReference type="GO" id="GO:0006516">
    <property type="term" value="P:glycoprotein catabolic process"/>
    <property type="evidence" value="ECO:0007669"/>
    <property type="project" value="TreeGrafter"/>
</dbReference>
<dbReference type="PANTHER" id="PTHR12143:SF39">
    <property type="entry name" value="SECRETED PROTEIN"/>
    <property type="match status" value="1"/>
</dbReference>
<dbReference type="GO" id="GO:0000224">
    <property type="term" value="F:peptide-N4-(N-acetyl-beta-glucosaminyl)asparagine amidase activity"/>
    <property type="evidence" value="ECO:0007669"/>
    <property type="project" value="TreeGrafter"/>
</dbReference>
<evidence type="ECO:0000256" key="2">
    <source>
        <dbReference type="SAM" id="SignalP"/>
    </source>
</evidence>
<evidence type="ECO:0000313" key="5">
    <source>
        <dbReference type="EMBL" id="RVT50017.1"/>
    </source>
</evidence>
<gene>
    <name evidence="5" type="ORF">ENE75_16980</name>
</gene>
<sequence>MAHPLISSQLAAGLLWSCGLAFAAGPDPSSLTLHVDPFIGTDGTGHVTPGATVPFGMVFPAPDNADRGWSYSAGYQFRNLRILGFSNTHHSGAGIPELGDVLLQPRSGWHWTADTTDFSAAKSAERAHPGFYAVRLAAHGVDVALTATPKVALHRYRFDRPGRVQVLVDLQHGLHYVEGSAALAAEVTPRDDGLQGTVWRRNWVERQLSFVVQFDHPVLRRHTLPARAGEKAPRVLLDFDLGEARVLEARIALSTVDEAGALGNLKTAAGQRFDTVRDAADADWERLLARIRIEGDARTKRLFYSALYRTLQHPSDIADADGRVRGPRGEVMAAPGGVYYSTLSLWDTFRASHPLFTLVVPERVPGFVNTMLAHHRQMGWLPLWTSWGRETYCMIGNPALPVIADALAKGFDAGGAIDAEAALQAMVETSTRERPDAPEWAQRSWQVLERYGYLPFDIQTGESASKTAEWGYGDAAVAAVAERLGRTELSGRFRERSRSWRQLFDDDTRTLRGKDSQGRWRTPFDPVMATSPLRNPGDYTEANAWQYTATPALHDIEGFRDRLGGKQALEAWLDHFFSLPVPNPDKHLGQEALIGQYAHGNEPSHHITWLYAYTDAPEKGQRLREQIVQRFYGIGPAGLTGNDDVGQMSAWLVFAMLGFYPAEPFSGEYVLGRPMVTAAELHLGPDRVLRIGGRGMRPPGPGAERPSNRVSHRELTAGGILRFR</sequence>
<dbReference type="SUPFAM" id="SSF48208">
    <property type="entry name" value="Six-hairpin glycosidases"/>
    <property type="match status" value="1"/>
</dbReference>
<name>A0A3S2TLA6_9BURK</name>
<dbReference type="Gene3D" id="1.20.1610.10">
    <property type="entry name" value="alpha-1,2-mannosidases domains"/>
    <property type="match status" value="1"/>
</dbReference>
<dbReference type="PANTHER" id="PTHR12143">
    <property type="entry name" value="PEPTIDE N-GLYCANASE PNGASE -RELATED"/>
    <property type="match status" value="1"/>
</dbReference>
<protein>
    <submittedName>
        <fullName evidence="5">Glycoside hydrolase family 92 protein</fullName>
    </submittedName>
</protein>
<reference evidence="5 6" key="1">
    <citation type="submission" date="2019-01" db="EMBL/GenBank/DDBJ databases">
        <authorList>
            <person name="Chen W.-M."/>
        </authorList>
    </citation>
    <scope>NUCLEOTIDE SEQUENCE [LARGE SCALE GENOMIC DNA]</scope>
    <source>
        <strain evidence="5 6">ICH-3</strain>
    </source>
</reference>
<keyword evidence="6" id="KW-1185">Reference proteome</keyword>
<accession>A0A3S2TLA6</accession>
<dbReference type="InterPro" id="IPR014718">
    <property type="entry name" value="GH-type_carb-bd"/>
</dbReference>
<dbReference type="Gene3D" id="3.30.2080.10">
    <property type="entry name" value="GH92 mannosidase domain"/>
    <property type="match status" value="1"/>
</dbReference>
<keyword evidence="2" id="KW-0732">Signal</keyword>
<dbReference type="OrthoDB" id="9804511at2"/>
<feature type="chain" id="PRO_5018653952" evidence="2">
    <location>
        <begin position="24"/>
        <end position="724"/>
    </location>
</feature>
<dbReference type="Pfam" id="PF07971">
    <property type="entry name" value="Glyco_hydro_92"/>
    <property type="match status" value="1"/>
</dbReference>
<feature type="domain" description="Glycosyl hydrolase family 92" evidence="3">
    <location>
        <begin position="261"/>
        <end position="693"/>
    </location>
</feature>
<dbReference type="RefSeq" id="WP_128199527.1">
    <property type="nucleotide sequence ID" value="NZ_SACT01000006.1"/>
</dbReference>
<dbReference type="GO" id="GO:0030246">
    <property type="term" value="F:carbohydrate binding"/>
    <property type="evidence" value="ECO:0007669"/>
    <property type="project" value="InterPro"/>
</dbReference>
<dbReference type="FunFam" id="1.20.1050.60:FF:000001">
    <property type="entry name" value="Putative alpha-1,2-mannosidase"/>
    <property type="match status" value="1"/>
</dbReference>
<dbReference type="EMBL" id="SACT01000006">
    <property type="protein sequence ID" value="RVT50017.1"/>
    <property type="molecule type" value="Genomic_DNA"/>
</dbReference>
<organism evidence="5 6">
    <name type="scientific">Rubrivivax albus</name>
    <dbReference type="NCBI Taxonomy" id="2499835"/>
    <lineage>
        <taxon>Bacteria</taxon>
        <taxon>Pseudomonadati</taxon>
        <taxon>Pseudomonadota</taxon>
        <taxon>Betaproteobacteria</taxon>
        <taxon>Burkholderiales</taxon>
        <taxon>Sphaerotilaceae</taxon>
        <taxon>Rubrivivax</taxon>
    </lineage>
</organism>
<comment type="caution">
    <text evidence="5">The sequence shown here is derived from an EMBL/GenBank/DDBJ whole genome shotgun (WGS) entry which is preliminary data.</text>
</comment>